<comment type="caution">
    <text evidence="2">The sequence shown here is derived from an EMBL/GenBank/DDBJ whole genome shotgun (WGS) entry which is preliminary data.</text>
</comment>
<dbReference type="InterPro" id="IPR009799">
    <property type="entry name" value="EthD_dom"/>
</dbReference>
<dbReference type="EMBL" id="VYQA01000005">
    <property type="protein sequence ID" value="KAA9030840.1"/>
    <property type="molecule type" value="Genomic_DNA"/>
</dbReference>
<accession>A0A5J5I5Y5</accession>
<evidence type="ECO:0000313" key="2">
    <source>
        <dbReference type="EMBL" id="KAA9030840.1"/>
    </source>
</evidence>
<evidence type="ECO:0000313" key="3">
    <source>
        <dbReference type="Proteomes" id="UP000325933"/>
    </source>
</evidence>
<dbReference type="RefSeq" id="WP_150425390.1">
    <property type="nucleotide sequence ID" value="NZ_VYQA01000005.1"/>
</dbReference>
<gene>
    <name evidence="2" type="ORF">F4U95_08745</name>
    <name evidence="1" type="ORF">F4U96_08795</name>
</gene>
<name>A0A5J5I5Y5_9SPHN</name>
<reference evidence="3 4" key="1">
    <citation type="submission" date="2019-09" db="EMBL/GenBank/DDBJ databases">
        <authorList>
            <person name="Feng G."/>
        </authorList>
    </citation>
    <scope>NUCLEOTIDE SEQUENCE [LARGE SCALE GENOMIC DNA]</scope>
    <source>
        <strain evidence="2 3">KACC 19283</strain>
        <strain evidence="1 4">KACC 19284</strain>
    </source>
</reference>
<dbReference type="Proteomes" id="UP000326364">
    <property type="component" value="Unassembled WGS sequence"/>
</dbReference>
<proteinExistence type="predicted"/>
<dbReference type="Gene3D" id="3.30.70.100">
    <property type="match status" value="1"/>
</dbReference>
<dbReference type="SUPFAM" id="SSF54909">
    <property type="entry name" value="Dimeric alpha+beta barrel"/>
    <property type="match status" value="1"/>
</dbReference>
<keyword evidence="4" id="KW-1185">Reference proteome</keyword>
<dbReference type="GO" id="GO:0016491">
    <property type="term" value="F:oxidoreductase activity"/>
    <property type="evidence" value="ECO:0007669"/>
    <property type="project" value="InterPro"/>
</dbReference>
<organism evidence="2 3">
    <name type="scientific">Sphingobium limneticum</name>
    <dbReference type="NCBI Taxonomy" id="1007511"/>
    <lineage>
        <taxon>Bacteria</taxon>
        <taxon>Pseudomonadati</taxon>
        <taxon>Pseudomonadota</taxon>
        <taxon>Alphaproteobacteria</taxon>
        <taxon>Sphingomonadales</taxon>
        <taxon>Sphingomonadaceae</taxon>
        <taxon>Sphingobium</taxon>
    </lineage>
</organism>
<dbReference type="NCBIfam" id="TIGR02118">
    <property type="entry name" value="EthD family reductase"/>
    <property type="match status" value="1"/>
</dbReference>
<dbReference type="EMBL" id="VYQB01000005">
    <property type="protein sequence ID" value="KAA9018204.1"/>
    <property type="molecule type" value="Genomic_DNA"/>
</dbReference>
<dbReference type="InterPro" id="IPR011008">
    <property type="entry name" value="Dimeric_a/b-barrel"/>
</dbReference>
<protein>
    <submittedName>
        <fullName evidence="2">EthD family reductase</fullName>
    </submittedName>
</protein>
<evidence type="ECO:0000313" key="1">
    <source>
        <dbReference type="EMBL" id="KAA9018204.1"/>
    </source>
</evidence>
<sequence length="104" mass="11247">MLRVSATYPNLPGSHFDGDDYVGRHAPFARGLLEPLGLRALRITIGTAALDGAPPPYWALSELIFDDRDSFDRAMDICGAALMGDAPRYTNVDPVLQISSLIDA</sequence>
<evidence type="ECO:0000313" key="4">
    <source>
        <dbReference type="Proteomes" id="UP000326364"/>
    </source>
</evidence>
<dbReference type="AlphaFoldDB" id="A0A5J5I5Y5"/>
<dbReference type="Proteomes" id="UP000325933">
    <property type="component" value="Unassembled WGS sequence"/>
</dbReference>